<comment type="caution">
    <text evidence="7">The sequence shown here is derived from an EMBL/GenBank/DDBJ whole genome shotgun (WGS) entry which is preliminary data.</text>
</comment>
<feature type="transmembrane region" description="Helical" evidence="6">
    <location>
        <begin position="186"/>
        <end position="208"/>
    </location>
</feature>
<dbReference type="Gene3D" id="1.20.1250.20">
    <property type="entry name" value="MFS general substrate transporter like domains"/>
    <property type="match status" value="1"/>
</dbReference>
<sequence>MQQLEQQSTIDQPFLSDENSHRNSDSSSQAKSLIFWRKSISPLGELNYKVETTPVSSLASAYCCCQVAFYGVFTSLVLYLKRVRHEENAAAAATSAAVLGSGFCTCFFTAFLSDGLLGRLWTSVLILTVFFLGCGLLSIITQLELDAPVFFTFSLYLAGLGYGWFKPGLAALGGDRFDQAKDRNTFYNRLFVAGTVGEVFSLTVVTYMENLGHWALGYWICTGAIGIGIICLLGMWGVRYPSRENPFQKIVHVLIAAMRKRKMEVPEDPDALFQSCKESDSLVHTEKFRFLDKAAIVPKGELEISSVNSQRNMCSVQEVEEIKTLINILPIWAVLLCKGVATSQLTSLFIEQGDAMNVMVDSFEVAPASMSLFNMLARIFIAILFDLYTRCTSLPKQGHSMAFIQISIAFGAAIITMLVAAVVETVRLSKAHAGAQISILWLVPQYAFEGITLVSAVIGEADFFYSAAAPGLRGLSSSLPVLSRGLGSYISSLLVTIVTSLTTTGGRAGWIAADLNDGHLNYFYLLLAGITTLAFMGFLVLARKFSFPVMRN</sequence>
<evidence type="ECO:0000256" key="2">
    <source>
        <dbReference type="ARBA" id="ARBA00005982"/>
    </source>
</evidence>
<feature type="transmembrane region" description="Helical" evidence="6">
    <location>
        <begin position="147"/>
        <end position="165"/>
    </location>
</feature>
<evidence type="ECO:0000313" key="8">
    <source>
        <dbReference type="Proteomes" id="UP000825935"/>
    </source>
</evidence>
<gene>
    <name evidence="7" type="ORF">KP509_17G004200</name>
</gene>
<protein>
    <submittedName>
        <fullName evidence="7">Uncharacterized protein</fullName>
    </submittedName>
</protein>
<feature type="transmembrane region" description="Helical" evidence="6">
    <location>
        <begin position="486"/>
        <end position="510"/>
    </location>
</feature>
<dbReference type="Pfam" id="PF00854">
    <property type="entry name" value="PTR2"/>
    <property type="match status" value="1"/>
</dbReference>
<feature type="transmembrane region" description="Helical" evidence="6">
    <location>
        <begin position="120"/>
        <end position="141"/>
    </location>
</feature>
<dbReference type="OMA" id="ASAYCCC"/>
<comment type="similarity">
    <text evidence="2">Belongs to the major facilitator superfamily. Proton-dependent oligopeptide transporter (POT/PTR) (TC 2.A.17) family.</text>
</comment>
<evidence type="ECO:0000256" key="1">
    <source>
        <dbReference type="ARBA" id="ARBA00004141"/>
    </source>
</evidence>
<dbReference type="SUPFAM" id="SSF103473">
    <property type="entry name" value="MFS general substrate transporter"/>
    <property type="match status" value="1"/>
</dbReference>
<dbReference type="GO" id="GO:0016020">
    <property type="term" value="C:membrane"/>
    <property type="evidence" value="ECO:0007669"/>
    <property type="project" value="UniProtKB-SubCell"/>
</dbReference>
<dbReference type="OrthoDB" id="1919926at2759"/>
<dbReference type="GO" id="GO:0022857">
    <property type="term" value="F:transmembrane transporter activity"/>
    <property type="evidence" value="ECO:0007669"/>
    <property type="project" value="InterPro"/>
</dbReference>
<keyword evidence="4 6" id="KW-1133">Transmembrane helix</keyword>
<reference evidence="7" key="1">
    <citation type="submission" date="2021-08" db="EMBL/GenBank/DDBJ databases">
        <title>WGS assembly of Ceratopteris richardii.</title>
        <authorList>
            <person name="Marchant D.B."/>
            <person name="Chen G."/>
            <person name="Jenkins J."/>
            <person name="Shu S."/>
            <person name="Leebens-Mack J."/>
            <person name="Grimwood J."/>
            <person name="Schmutz J."/>
            <person name="Soltis P."/>
            <person name="Soltis D."/>
            <person name="Chen Z.-H."/>
        </authorList>
    </citation>
    <scope>NUCLEOTIDE SEQUENCE</scope>
    <source>
        <strain evidence="7">Whitten #5841</strain>
        <tissue evidence="7">Leaf</tissue>
    </source>
</reference>
<keyword evidence="3 6" id="KW-0812">Transmembrane</keyword>
<accession>A0A8T2SVG7</accession>
<dbReference type="AlphaFoldDB" id="A0A8T2SVG7"/>
<keyword evidence="8" id="KW-1185">Reference proteome</keyword>
<feature type="transmembrane region" description="Helical" evidence="6">
    <location>
        <begin position="443"/>
        <end position="465"/>
    </location>
</feature>
<keyword evidence="5 6" id="KW-0472">Membrane</keyword>
<name>A0A8T2SVG7_CERRI</name>
<feature type="transmembrane region" description="Helical" evidence="6">
    <location>
        <begin position="401"/>
        <end position="423"/>
    </location>
</feature>
<evidence type="ECO:0000256" key="4">
    <source>
        <dbReference type="ARBA" id="ARBA00022989"/>
    </source>
</evidence>
<feature type="transmembrane region" description="Helical" evidence="6">
    <location>
        <begin position="59"/>
        <end position="80"/>
    </location>
</feature>
<feature type="transmembrane region" description="Helical" evidence="6">
    <location>
        <begin position="92"/>
        <end position="113"/>
    </location>
</feature>
<proteinExistence type="inferred from homology"/>
<evidence type="ECO:0000256" key="3">
    <source>
        <dbReference type="ARBA" id="ARBA00022692"/>
    </source>
</evidence>
<dbReference type="InterPro" id="IPR000109">
    <property type="entry name" value="POT_fam"/>
</dbReference>
<evidence type="ECO:0000313" key="7">
    <source>
        <dbReference type="EMBL" id="KAH7372436.1"/>
    </source>
</evidence>
<feature type="transmembrane region" description="Helical" evidence="6">
    <location>
        <begin position="522"/>
        <end position="542"/>
    </location>
</feature>
<dbReference type="EMBL" id="CM035422">
    <property type="protein sequence ID" value="KAH7372436.1"/>
    <property type="molecule type" value="Genomic_DNA"/>
</dbReference>
<comment type="subcellular location">
    <subcellularLocation>
        <location evidence="1">Membrane</location>
        <topology evidence="1">Multi-pass membrane protein</topology>
    </subcellularLocation>
</comment>
<evidence type="ECO:0000256" key="6">
    <source>
        <dbReference type="SAM" id="Phobius"/>
    </source>
</evidence>
<dbReference type="PANTHER" id="PTHR11654">
    <property type="entry name" value="OLIGOPEPTIDE TRANSPORTER-RELATED"/>
    <property type="match status" value="1"/>
</dbReference>
<dbReference type="InterPro" id="IPR036259">
    <property type="entry name" value="MFS_trans_sf"/>
</dbReference>
<organism evidence="7 8">
    <name type="scientific">Ceratopteris richardii</name>
    <name type="common">Triangle waterfern</name>
    <dbReference type="NCBI Taxonomy" id="49495"/>
    <lineage>
        <taxon>Eukaryota</taxon>
        <taxon>Viridiplantae</taxon>
        <taxon>Streptophyta</taxon>
        <taxon>Embryophyta</taxon>
        <taxon>Tracheophyta</taxon>
        <taxon>Polypodiopsida</taxon>
        <taxon>Polypodiidae</taxon>
        <taxon>Polypodiales</taxon>
        <taxon>Pteridineae</taxon>
        <taxon>Pteridaceae</taxon>
        <taxon>Parkerioideae</taxon>
        <taxon>Ceratopteris</taxon>
    </lineage>
</organism>
<feature type="transmembrane region" description="Helical" evidence="6">
    <location>
        <begin position="214"/>
        <end position="238"/>
    </location>
</feature>
<evidence type="ECO:0000256" key="5">
    <source>
        <dbReference type="ARBA" id="ARBA00023136"/>
    </source>
</evidence>
<feature type="transmembrane region" description="Helical" evidence="6">
    <location>
        <begin position="370"/>
        <end position="389"/>
    </location>
</feature>
<dbReference type="Proteomes" id="UP000825935">
    <property type="component" value="Chromosome 17"/>
</dbReference>